<name>A0AAE0K7U8_9PEZI</name>
<reference evidence="2" key="1">
    <citation type="journal article" date="2023" name="Mol. Phylogenet. Evol.">
        <title>Genome-scale phylogeny and comparative genomics of the fungal order Sordariales.</title>
        <authorList>
            <person name="Hensen N."/>
            <person name="Bonometti L."/>
            <person name="Westerberg I."/>
            <person name="Brannstrom I.O."/>
            <person name="Guillou S."/>
            <person name="Cros-Aarteil S."/>
            <person name="Calhoun S."/>
            <person name="Haridas S."/>
            <person name="Kuo A."/>
            <person name="Mondo S."/>
            <person name="Pangilinan J."/>
            <person name="Riley R."/>
            <person name="LaButti K."/>
            <person name="Andreopoulos B."/>
            <person name="Lipzen A."/>
            <person name="Chen C."/>
            <person name="Yan M."/>
            <person name="Daum C."/>
            <person name="Ng V."/>
            <person name="Clum A."/>
            <person name="Steindorff A."/>
            <person name="Ohm R.A."/>
            <person name="Martin F."/>
            <person name="Silar P."/>
            <person name="Natvig D.O."/>
            <person name="Lalanne C."/>
            <person name="Gautier V."/>
            <person name="Ament-Velasquez S.L."/>
            <person name="Kruys A."/>
            <person name="Hutchinson M.I."/>
            <person name="Powell A.J."/>
            <person name="Barry K."/>
            <person name="Miller A.N."/>
            <person name="Grigoriev I.V."/>
            <person name="Debuchy R."/>
            <person name="Gladieux P."/>
            <person name="Hiltunen Thoren M."/>
            <person name="Johannesson H."/>
        </authorList>
    </citation>
    <scope>NUCLEOTIDE SEQUENCE</scope>
    <source>
        <strain evidence="2">CBS 958.72</strain>
    </source>
</reference>
<sequence length="480" mass="49965">MHTLLRPRIVQKRKYWVANISESCPINFDLVMSQPRLFEGPRLLARMIRGCLHFFLLYHNQSFTWSRFLPLSLLRVTTSVLIFVASGPRPLIFTMWKAALCNVLGVMYTFRERVGQVFDGGDHTTAEHSAACAHLFRAPIVSTSTPPVGVVSATATATVLYTDIIVDTSTTDPVNTAPAHPTAHHLHGNEARQDKWKSSSNETAAASSTTSAAVPFNVAAVGESMLVPTMIVTEKTASVQTRTTTIYITVSTVTTSTAVLVVTTAETITITFTTPAACAVTTTAPANATTSSATIMSTVSSVATAADTTNTTTTTAKTAPVSTTTSVSTAASSTAPSQTGLVAIVGGGAYDGWFLRWRQGCTAAVAGNMALSPTAGNGTAIVFATSGGSPFLPGMPAATLHLRMEDPEHGALAFLMAAQATAGGGGGSPSVECAVNSSSSAVSCTASNGLDGVFLCGMDVYMAAPSWNSSGCAPVWLRFV</sequence>
<feature type="region of interest" description="Disordered" evidence="1">
    <location>
        <begin position="174"/>
        <end position="208"/>
    </location>
</feature>
<feature type="compositionally biased region" description="Low complexity" evidence="1">
    <location>
        <begin position="198"/>
        <end position="208"/>
    </location>
</feature>
<keyword evidence="3" id="KW-1185">Reference proteome</keyword>
<proteinExistence type="predicted"/>
<gene>
    <name evidence="2" type="ORF">B0T24DRAFT_627567</name>
</gene>
<dbReference type="AlphaFoldDB" id="A0AAE0K7U8"/>
<feature type="compositionally biased region" description="Basic and acidic residues" evidence="1">
    <location>
        <begin position="187"/>
        <end position="197"/>
    </location>
</feature>
<dbReference type="EMBL" id="JAULSN010000005">
    <property type="protein sequence ID" value="KAK3370985.1"/>
    <property type="molecule type" value="Genomic_DNA"/>
</dbReference>
<evidence type="ECO:0000256" key="1">
    <source>
        <dbReference type="SAM" id="MobiDB-lite"/>
    </source>
</evidence>
<protein>
    <submittedName>
        <fullName evidence="2">Uncharacterized protein</fullName>
    </submittedName>
</protein>
<evidence type="ECO:0000313" key="3">
    <source>
        <dbReference type="Proteomes" id="UP001287356"/>
    </source>
</evidence>
<comment type="caution">
    <text evidence="2">The sequence shown here is derived from an EMBL/GenBank/DDBJ whole genome shotgun (WGS) entry which is preliminary data.</text>
</comment>
<reference evidence="2" key="2">
    <citation type="submission" date="2023-06" db="EMBL/GenBank/DDBJ databases">
        <authorList>
            <consortium name="Lawrence Berkeley National Laboratory"/>
            <person name="Haridas S."/>
            <person name="Hensen N."/>
            <person name="Bonometti L."/>
            <person name="Westerberg I."/>
            <person name="Brannstrom I.O."/>
            <person name="Guillou S."/>
            <person name="Cros-Aarteil S."/>
            <person name="Calhoun S."/>
            <person name="Kuo A."/>
            <person name="Mondo S."/>
            <person name="Pangilinan J."/>
            <person name="Riley R."/>
            <person name="Labutti K."/>
            <person name="Andreopoulos B."/>
            <person name="Lipzen A."/>
            <person name="Chen C."/>
            <person name="Yanf M."/>
            <person name="Daum C."/>
            <person name="Ng V."/>
            <person name="Clum A."/>
            <person name="Steindorff A."/>
            <person name="Ohm R."/>
            <person name="Martin F."/>
            <person name="Silar P."/>
            <person name="Natvig D."/>
            <person name="Lalanne C."/>
            <person name="Gautier V."/>
            <person name="Ament-Velasquez S.L."/>
            <person name="Kruys A."/>
            <person name="Hutchinson M.I."/>
            <person name="Powell A.J."/>
            <person name="Barry K."/>
            <person name="Miller A.N."/>
            <person name="Grigoriev I.V."/>
            <person name="Debuchy R."/>
            <person name="Gladieux P."/>
            <person name="Thoren M.H."/>
            <person name="Johannesson H."/>
        </authorList>
    </citation>
    <scope>NUCLEOTIDE SEQUENCE</scope>
    <source>
        <strain evidence="2">CBS 958.72</strain>
    </source>
</reference>
<accession>A0AAE0K7U8</accession>
<dbReference type="Proteomes" id="UP001287356">
    <property type="component" value="Unassembled WGS sequence"/>
</dbReference>
<organism evidence="2 3">
    <name type="scientific">Lasiosphaeria ovina</name>
    <dbReference type="NCBI Taxonomy" id="92902"/>
    <lineage>
        <taxon>Eukaryota</taxon>
        <taxon>Fungi</taxon>
        <taxon>Dikarya</taxon>
        <taxon>Ascomycota</taxon>
        <taxon>Pezizomycotina</taxon>
        <taxon>Sordariomycetes</taxon>
        <taxon>Sordariomycetidae</taxon>
        <taxon>Sordariales</taxon>
        <taxon>Lasiosphaeriaceae</taxon>
        <taxon>Lasiosphaeria</taxon>
    </lineage>
</organism>
<evidence type="ECO:0000313" key="2">
    <source>
        <dbReference type="EMBL" id="KAK3370985.1"/>
    </source>
</evidence>